<organism evidence="2 3">
    <name type="scientific">[Clostridium] fimetarium</name>
    <dbReference type="NCBI Taxonomy" id="99656"/>
    <lineage>
        <taxon>Bacteria</taxon>
        <taxon>Bacillati</taxon>
        <taxon>Bacillota</taxon>
        <taxon>Clostridia</taxon>
        <taxon>Lachnospirales</taxon>
        <taxon>Lachnospiraceae</taxon>
    </lineage>
</organism>
<proteinExistence type="predicted"/>
<dbReference type="Proteomes" id="UP000199701">
    <property type="component" value="Unassembled WGS sequence"/>
</dbReference>
<evidence type="ECO:0000259" key="1">
    <source>
        <dbReference type="Pfam" id="PF18735"/>
    </source>
</evidence>
<dbReference type="OrthoDB" id="2082580at2"/>
<dbReference type="RefSeq" id="WP_092453418.1">
    <property type="nucleotide sequence ID" value="NZ_FOJI01000006.1"/>
</dbReference>
<accession>A0A1I0Q109</accession>
<keyword evidence="3" id="KW-1185">Reference proteome</keyword>
<dbReference type="AlphaFoldDB" id="A0A1I0Q109"/>
<feature type="domain" description="RiboL-PSP-HEPN" evidence="1">
    <location>
        <begin position="11"/>
        <end position="157"/>
    </location>
</feature>
<evidence type="ECO:0000313" key="2">
    <source>
        <dbReference type="EMBL" id="SEW20544.1"/>
    </source>
</evidence>
<reference evidence="2 3" key="1">
    <citation type="submission" date="2016-10" db="EMBL/GenBank/DDBJ databases">
        <authorList>
            <person name="de Groot N.N."/>
        </authorList>
    </citation>
    <scope>NUCLEOTIDE SEQUENCE [LARGE SCALE GENOMIC DNA]</scope>
    <source>
        <strain evidence="2 3">DSM 9179</strain>
    </source>
</reference>
<protein>
    <recommendedName>
        <fullName evidence="1">RiboL-PSP-HEPN domain-containing protein</fullName>
    </recommendedName>
</protein>
<evidence type="ECO:0000313" key="3">
    <source>
        <dbReference type="Proteomes" id="UP000199701"/>
    </source>
</evidence>
<sequence>MNGRYEQIINDTHEELNSIKKWINSGNQFDSKSRYLISYAVIKSSGTVEVVYKSIIFDALVEGTTQETKTYLEKMIIDSSSNPNTGNMSQMLQQISPEWRTEFDDKVNKSGEKDKLNSLVKLRNDFAHGTNITASIDTVIKYVKSAKKILDILADTVK</sequence>
<dbReference type="EMBL" id="FOJI01000006">
    <property type="protein sequence ID" value="SEW20544.1"/>
    <property type="molecule type" value="Genomic_DNA"/>
</dbReference>
<name>A0A1I0Q109_9FIRM</name>
<dbReference type="STRING" id="99656.SAMN05421659_106205"/>
<dbReference type="Pfam" id="PF18735">
    <property type="entry name" value="HEPN_RiboL-PSP"/>
    <property type="match status" value="1"/>
</dbReference>
<dbReference type="InterPro" id="IPR041519">
    <property type="entry name" value="HEPN_RiboL-PSP"/>
</dbReference>
<gene>
    <name evidence="2" type="ORF">SAMN05421659_106205</name>
</gene>